<evidence type="ECO:0000259" key="1">
    <source>
        <dbReference type="Pfam" id="PF00456"/>
    </source>
</evidence>
<gene>
    <name evidence="2" type="ORF">CS062_25530</name>
</gene>
<dbReference type="EMBL" id="PEOG01000257">
    <property type="protein sequence ID" value="PIM50346.1"/>
    <property type="molecule type" value="Genomic_DNA"/>
</dbReference>
<organism evidence="2 3">
    <name type="scientific">Roseateles chitinivorans</name>
    <dbReference type="NCBI Taxonomy" id="2917965"/>
    <lineage>
        <taxon>Bacteria</taxon>
        <taxon>Pseudomonadati</taxon>
        <taxon>Pseudomonadota</taxon>
        <taxon>Betaproteobacteria</taxon>
        <taxon>Burkholderiales</taxon>
        <taxon>Sphaerotilaceae</taxon>
        <taxon>Roseateles</taxon>
    </lineage>
</organism>
<evidence type="ECO:0000313" key="3">
    <source>
        <dbReference type="Proteomes" id="UP000231501"/>
    </source>
</evidence>
<reference evidence="2 3" key="1">
    <citation type="submission" date="2017-11" db="EMBL/GenBank/DDBJ databases">
        <title>Draft genome sequence of Mitsuaria sp. HWN-4.</title>
        <authorList>
            <person name="Gundlapally S.R."/>
        </authorList>
    </citation>
    <scope>NUCLEOTIDE SEQUENCE [LARGE SCALE GENOMIC DNA]</scope>
    <source>
        <strain evidence="2 3">HWN-4</strain>
    </source>
</reference>
<dbReference type="Pfam" id="PF00456">
    <property type="entry name" value="Transketolase_N"/>
    <property type="match status" value="1"/>
</dbReference>
<dbReference type="InterPro" id="IPR005474">
    <property type="entry name" value="Transketolase_N"/>
</dbReference>
<comment type="caution">
    <text evidence="2">The sequence shown here is derived from an EMBL/GenBank/DDBJ whole genome shotgun (WGS) entry which is preliminary data.</text>
</comment>
<feature type="domain" description="Transketolase N-terminal" evidence="1">
    <location>
        <begin position="28"/>
        <end position="119"/>
    </location>
</feature>
<protein>
    <recommendedName>
        <fullName evidence="1">Transketolase N-terminal domain-containing protein</fullName>
    </recommendedName>
</protein>
<accession>A0A2G9C1Q1</accession>
<dbReference type="SUPFAM" id="SSF52518">
    <property type="entry name" value="Thiamin diphosphate-binding fold (THDP-binding)"/>
    <property type="match status" value="1"/>
</dbReference>
<dbReference type="PANTHER" id="PTHR47514:SF2">
    <property type="entry name" value="TRANSKETOLASE"/>
    <property type="match status" value="1"/>
</dbReference>
<dbReference type="Proteomes" id="UP000231501">
    <property type="component" value="Unassembled WGS sequence"/>
</dbReference>
<name>A0A2G9C1Q1_9BURK</name>
<dbReference type="InterPro" id="IPR029061">
    <property type="entry name" value="THDP-binding"/>
</dbReference>
<keyword evidence="3" id="KW-1185">Reference proteome</keyword>
<sequence>MTIGAVYDRPRSAAVTDRRSNETELGRIASEVRFKLIELSHRAQSAHLAGALSSVDLLVALYWNVLAVDPISPSDPNRDRLIFSKGHAVSALYTVLAKRGFFPESDLDHYNEDGGKLPEQPAPGCV</sequence>
<dbReference type="PANTHER" id="PTHR47514">
    <property type="entry name" value="TRANSKETOLASE N-TERMINAL SECTION-RELATED"/>
    <property type="match status" value="1"/>
</dbReference>
<evidence type="ECO:0000313" key="2">
    <source>
        <dbReference type="EMBL" id="PIM50346.1"/>
    </source>
</evidence>
<dbReference type="Gene3D" id="3.40.50.970">
    <property type="match status" value="1"/>
</dbReference>
<feature type="non-terminal residue" evidence="2">
    <location>
        <position position="126"/>
    </location>
</feature>
<dbReference type="AlphaFoldDB" id="A0A2G9C1Q1"/>
<proteinExistence type="predicted"/>